<sequence length="82" mass="8567">MPCGGSTLEAITGCPGVQANGIQTAEMLTKLAALSGSLSAPLERALKGEHAQEQSLILPVRYPNQDIQEPGHWTVASSTVTH</sequence>
<gene>
    <name evidence="1" type="ORF">A6R68_09522</name>
</gene>
<evidence type="ECO:0000313" key="2">
    <source>
        <dbReference type="Proteomes" id="UP000092124"/>
    </source>
</evidence>
<evidence type="ECO:0000313" key="1">
    <source>
        <dbReference type="EMBL" id="OBS59353.1"/>
    </source>
</evidence>
<dbReference type="Proteomes" id="UP000092124">
    <property type="component" value="Unassembled WGS sequence"/>
</dbReference>
<accession>A0A1A6FZJ6</accession>
<dbReference type="EMBL" id="LZPO01108161">
    <property type="protein sequence ID" value="OBS59353.1"/>
    <property type="molecule type" value="Genomic_DNA"/>
</dbReference>
<reference evidence="1 2" key="1">
    <citation type="submission" date="2016-06" db="EMBL/GenBank/DDBJ databases">
        <title>The Draft Genome Sequence and Annotation of the Desert Woodrat Neotoma lepida.</title>
        <authorList>
            <person name="Campbell M."/>
            <person name="Oakeson K.F."/>
            <person name="Yandell M."/>
            <person name="Halpert J.R."/>
            <person name="Dearing D."/>
        </authorList>
    </citation>
    <scope>NUCLEOTIDE SEQUENCE [LARGE SCALE GENOMIC DNA]</scope>
    <source>
        <strain evidence="1">417</strain>
        <tissue evidence="1">Liver</tissue>
    </source>
</reference>
<dbReference type="AlphaFoldDB" id="A0A1A6FZJ6"/>
<comment type="caution">
    <text evidence="1">The sequence shown here is derived from an EMBL/GenBank/DDBJ whole genome shotgun (WGS) entry which is preliminary data.</text>
</comment>
<keyword evidence="2" id="KW-1185">Reference proteome</keyword>
<organism evidence="1 2">
    <name type="scientific">Neotoma lepida</name>
    <name type="common">Desert woodrat</name>
    <dbReference type="NCBI Taxonomy" id="56216"/>
    <lineage>
        <taxon>Eukaryota</taxon>
        <taxon>Metazoa</taxon>
        <taxon>Chordata</taxon>
        <taxon>Craniata</taxon>
        <taxon>Vertebrata</taxon>
        <taxon>Euteleostomi</taxon>
        <taxon>Mammalia</taxon>
        <taxon>Eutheria</taxon>
        <taxon>Euarchontoglires</taxon>
        <taxon>Glires</taxon>
        <taxon>Rodentia</taxon>
        <taxon>Myomorpha</taxon>
        <taxon>Muroidea</taxon>
        <taxon>Cricetidae</taxon>
        <taxon>Neotominae</taxon>
        <taxon>Neotoma</taxon>
    </lineage>
</organism>
<protein>
    <submittedName>
        <fullName evidence="1">Uncharacterized protein</fullName>
    </submittedName>
</protein>
<name>A0A1A6FZJ6_NEOLE</name>
<proteinExistence type="predicted"/>